<organism evidence="1 2">
    <name type="scientific">Vespula maculifrons</name>
    <name type="common">Eastern yellow jacket</name>
    <name type="synonym">Wasp</name>
    <dbReference type="NCBI Taxonomy" id="7453"/>
    <lineage>
        <taxon>Eukaryota</taxon>
        <taxon>Metazoa</taxon>
        <taxon>Ecdysozoa</taxon>
        <taxon>Arthropoda</taxon>
        <taxon>Hexapoda</taxon>
        <taxon>Insecta</taxon>
        <taxon>Pterygota</taxon>
        <taxon>Neoptera</taxon>
        <taxon>Endopterygota</taxon>
        <taxon>Hymenoptera</taxon>
        <taxon>Apocrita</taxon>
        <taxon>Aculeata</taxon>
        <taxon>Vespoidea</taxon>
        <taxon>Vespidae</taxon>
        <taxon>Vespinae</taxon>
        <taxon>Vespula</taxon>
    </lineage>
</organism>
<reference evidence="1 2" key="1">
    <citation type="journal article" date="2024" name="Ann. Entomol. Soc. Am.">
        <title>Genomic analyses of the southern and eastern yellowjacket wasps (Hymenoptera: Vespidae) reveal evolutionary signatures of social life.</title>
        <authorList>
            <person name="Catto M.A."/>
            <person name="Caine P.B."/>
            <person name="Orr S.E."/>
            <person name="Hunt B.G."/>
            <person name="Goodisman M.A.D."/>
        </authorList>
    </citation>
    <scope>NUCLEOTIDE SEQUENCE [LARGE SCALE GENOMIC DNA]</scope>
    <source>
        <strain evidence="1">232</strain>
        <tissue evidence="1">Head and thorax</tissue>
    </source>
</reference>
<sequence length="59" mass="6887">MPNLKFISTIRKAKKFLQNNIIATISITSAKYNNMSLLSYIPPTHHKYFRTLCMKPNED</sequence>
<gene>
    <name evidence="1" type="ORF">V1477_002690</name>
</gene>
<dbReference type="Proteomes" id="UP001607303">
    <property type="component" value="Unassembled WGS sequence"/>
</dbReference>
<evidence type="ECO:0000313" key="2">
    <source>
        <dbReference type="Proteomes" id="UP001607303"/>
    </source>
</evidence>
<name>A0ABD2CWS8_VESMC</name>
<comment type="caution">
    <text evidence="1">The sequence shown here is derived from an EMBL/GenBank/DDBJ whole genome shotgun (WGS) entry which is preliminary data.</text>
</comment>
<evidence type="ECO:0000313" key="1">
    <source>
        <dbReference type="EMBL" id="KAL2749080.1"/>
    </source>
</evidence>
<proteinExistence type="predicted"/>
<protein>
    <submittedName>
        <fullName evidence="1">Uncharacterized protein</fullName>
    </submittedName>
</protein>
<dbReference type="AlphaFoldDB" id="A0ABD2CWS8"/>
<dbReference type="EMBL" id="JAYRBN010000028">
    <property type="protein sequence ID" value="KAL2749080.1"/>
    <property type="molecule type" value="Genomic_DNA"/>
</dbReference>
<keyword evidence="2" id="KW-1185">Reference proteome</keyword>
<accession>A0ABD2CWS8</accession>